<dbReference type="GO" id="GO:0006777">
    <property type="term" value="P:Mo-molybdopterin cofactor biosynthetic process"/>
    <property type="evidence" value="ECO:0007669"/>
    <property type="project" value="TreeGrafter"/>
</dbReference>
<organism evidence="2">
    <name type="scientific">freshwater metagenome</name>
    <dbReference type="NCBI Taxonomy" id="449393"/>
    <lineage>
        <taxon>unclassified sequences</taxon>
        <taxon>metagenomes</taxon>
        <taxon>ecological metagenomes</taxon>
    </lineage>
</organism>
<dbReference type="SUPFAM" id="SSF63867">
    <property type="entry name" value="MoeA C-terminal domain-like"/>
    <property type="match status" value="1"/>
</dbReference>
<sequence>MAVVRTVDEQLLQVFAGLQPLPYLGVSLLEATGCFLAADVVTRSVLAPNEVVLPKGSLVTTRQLARLASHGISSVDIAPRPRVVVVSIGDDPQADSTTASQSNANSLVLASACREAGADVFRVGPIPREQRALRELVEDQLVRADVLLVVGGRGNDGYAELEGVLAEFGGVEYSQLAMAPGGVIGFGRIGVDAAPIVILPGETLGMYVEFEVFVRPLLRALAADPQPFRATVSARTSSSLESVLGLQEFKLGRIDVVDGDYVFTPSVMVEALSLLAESNALASVPPDVSVVDTGARVLVIPIEDPR</sequence>
<evidence type="ECO:0000259" key="1">
    <source>
        <dbReference type="SMART" id="SM00852"/>
    </source>
</evidence>
<dbReference type="SUPFAM" id="SSF53218">
    <property type="entry name" value="Molybdenum cofactor biosynthesis proteins"/>
    <property type="match status" value="1"/>
</dbReference>
<dbReference type="InterPro" id="IPR036688">
    <property type="entry name" value="MoeA_C_domain_IV_sf"/>
</dbReference>
<dbReference type="InterPro" id="IPR001453">
    <property type="entry name" value="MoaB/Mog_dom"/>
</dbReference>
<dbReference type="Gene3D" id="2.40.340.10">
    <property type="entry name" value="MoeA, C-terminal, domain IV"/>
    <property type="match status" value="1"/>
</dbReference>
<dbReference type="GO" id="GO:0005829">
    <property type="term" value="C:cytosol"/>
    <property type="evidence" value="ECO:0007669"/>
    <property type="project" value="TreeGrafter"/>
</dbReference>
<dbReference type="EMBL" id="CAFBOZ010000123">
    <property type="protein sequence ID" value="CAB5005494.1"/>
    <property type="molecule type" value="Genomic_DNA"/>
</dbReference>
<feature type="domain" description="MoaB/Mog" evidence="1">
    <location>
        <begin position="84"/>
        <end position="220"/>
    </location>
</feature>
<dbReference type="Gene3D" id="3.40.980.10">
    <property type="entry name" value="MoaB/Mog-like domain"/>
    <property type="match status" value="1"/>
</dbReference>
<reference evidence="2" key="1">
    <citation type="submission" date="2020-05" db="EMBL/GenBank/DDBJ databases">
        <authorList>
            <person name="Chiriac C."/>
            <person name="Salcher M."/>
            <person name="Ghai R."/>
            <person name="Kavagutti S V."/>
        </authorList>
    </citation>
    <scope>NUCLEOTIDE SEQUENCE</scope>
</reference>
<gene>
    <name evidence="2" type="ORF">UFOPK3992_00958</name>
</gene>
<dbReference type="Pfam" id="PF00994">
    <property type="entry name" value="MoCF_biosynth"/>
    <property type="match status" value="1"/>
</dbReference>
<dbReference type="GO" id="GO:0061599">
    <property type="term" value="F:molybdopterin molybdotransferase activity"/>
    <property type="evidence" value="ECO:0007669"/>
    <property type="project" value="TreeGrafter"/>
</dbReference>
<proteinExistence type="predicted"/>
<dbReference type="PANTHER" id="PTHR10192">
    <property type="entry name" value="MOLYBDOPTERIN BIOSYNTHESIS PROTEIN"/>
    <property type="match status" value="1"/>
</dbReference>
<dbReference type="Gene3D" id="3.90.105.10">
    <property type="entry name" value="Molybdopterin biosynthesis moea protein, domain 2"/>
    <property type="match status" value="1"/>
</dbReference>
<dbReference type="InterPro" id="IPR038987">
    <property type="entry name" value="MoeA-like"/>
</dbReference>
<evidence type="ECO:0000313" key="2">
    <source>
        <dbReference type="EMBL" id="CAB5005494.1"/>
    </source>
</evidence>
<dbReference type="Pfam" id="PF03454">
    <property type="entry name" value="MoeA_C"/>
    <property type="match status" value="1"/>
</dbReference>
<protein>
    <submittedName>
        <fullName evidence="2">Unannotated protein</fullName>
    </submittedName>
</protein>
<dbReference type="InterPro" id="IPR036425">
    <property type="entry name" value="MoaB/Mog-like_dom_sf"/>
</dbReference>
<dbReference type="InterPro" id="IPR005111">
    <property type="entry name" value="MoeA_C_domain_IV"/>
</dbReference>
<dbReference type="SMART" id="SM00852">
    <property type="entry name" value="MoCF_biosynth"/>
    <property type="match status" value="1"/>
</dbReference>
<dbReference type="AlphaFoldDB" id="A0A6J7PTW1"/>
<accession>A0A6J7PTW1</accession>
<name>A0A6J7PTW1_9ZZZZ</name>
<dbReference type="PANTHER" id="PTHR10192:SF5">
    <property type="entry name" value="GEPHYRIN"/>
    <property type="match status" value="1"/>
</dbReference>